<dbReference type="KEGG" id="ccp:CHC_T00000284001"/>
<evidence type="ECO:0000313" key="1">
    <source>
        <dbReference type="EMBL" id="CDF39499.1"/>
    </source>
</evidence>
<keyword evidence="2" id="KW-1185">Reference proteome</keyword>
<dbReference type="AlphaFoldDB" id="R7QN51"/>
<proteinExistence type="predicted"/>
<dbReference type="EMBL" id="HG002045">
    <property type="protein sequence ID" value="CDF39499.1"/>
    <property type="molecule type" value="Genomic_DNA"/>
</dbReference>
<accession>R7QN51</accession>
<reference evidence="2" key="1">
    <citation type="journal article" date="2013" name="Proc. Natl. Acad. Sci. U.S.A.">
        <title>Genome structure and metabolic features in the red seaweed Chondrus crispus shed light on evolution of the Archaeplastida.</title>
        <authorList>
            <person name="Collen J."/>
            <person name="Porcel B."/>
            <person name="Carre W."/>
            <person name="Ball S.G."/>
            <person name="Chaparro C."/>
            <person name="Tonon T."/>
            <person name="Barbeyron T."/>
            <person name="Michel G."/>
            <person name="Noel B."/>
            <person name="Valentin K."/>
            <person name="Elias M."/>
            <person name="Artiguenave F."/>
            <person name="Arun A."/>
            <person name="Aury J.M."/>
            <person name="Barbosa-Neto J.F."/>
            <person name="Bothwell J.H."/>
            <person name="Bouget F.Y."/>
            <person name="Brillet L."/>
            <person name="Cabello-Hurtado F."/>
            <person name="Capella-Gutierrez S."/>
            <person name="Charrier B."/>
            <person name="Cladiere L."/>
            <person name="Cock J.M."/>
            <person name="Coelho S.M."/>
            <person name="Colleoni C."/>
            <person name="Czjzek M."/>
            <person name="Da Silva C."/>
            <person name="Delage L."/>
            <person name="Denoeud F."/>
            <person name="Deschamps P."/>
            <person name="Dittami S.M."/>
            <person name="Gabaldon T."/>
            <person name="Gachon C.M."/>
            <person name="Groisillier A."/>
            <person name="Herve C."/>
            <person name="Jabbari K."/>
            <person name="Katinka M."/>
            <person name="Kloareg B."/>
            <person name="Kowalczyk N."/>
            <person name="Labadie K."/>
            <person name="Leblanc C."/>
            <person name="Lopez P.J."/>
            <person name="McLachlan D.H."/>
            <person name="Meslet-Cladiere L."/>
            <person name="Moustafa A."/>
            <person name="Nehr Z."/>
            <person name="Nyvall Collen P."/>
            <person name="Panaud O."/>
            <person name="Partensky F."/>
            <person name="Poulain J."/>
            <person name="Rensing S.A."/>
            <person name="Rousvoal S."/>
            <person name="Samson G."/>
            <person name="Symeonidi A."/>
            <person name="Weissenbach J."/>
            <person name="Zambounis A."/>
            <person name="Wincker P."/>
            <person name="Boyen C."/>
        </authorList>
    </citation>
    <scope>NUCLEOTIDE SEQUENCE [LARGE SCALE GENOMIC DNA]</scope>
    <source>
        <strain evidence="2">cv. Stackhouse</strain>
    </source>
</reference>
<dbReference type="Proteomes" id="UP000012073">
    <property type="component" value="Unassembled WGS sequence"/>
</dbReference>
<organism evidence="1 2">
    <name type="scientific">Chondrus crispus</name>
    <name type="common">Carrageen Irish moss</name>
    <name type="synonym">Polymorpha crispa</name>
    <dbReference type="NCBI Taxonomy" id="2769"/>
    <lineage>
        <taxon>Eukaryota</taxon>
        <taxon>Rhodophyta</taxon>
        <taxon>Florideophyceae</taxon>
        <taxon>Rhodymeniophycidae</taxon>
        <taxon>Gigartinales</taxon>
        <taxon>Gigartinaceae</taxon>
        <taxon>Chondrus</taxon>
    </lineage>
</organism>
<dbReference type="RefSeq" id="XP_005719410.1">
    <property type="nucleotide sequence ID" value="XM_005719353.1"/>
</dbReference>
<evidence type="ECO:0000313" key="2">
    <source>
        <dbReference type="Proteomes" id="UP000012073"/>
    </source>
</evidence>
<protein>
    <submittedName>
        <fullName evidence="1">Uncharacterized protein</fullName>
    </submittedName>
</protein>
<sequence>MRCLECWSEIDGQVAVFTKSCHHVFCMIFVPIHLTAAMYAHRCALACLILTEPSFSISSSIVSR</sequence>
<gene>
    <name evidence="1" type="ORF">CHC_T00000284001</name>
</gene>
<name>R7QN51_CHOCR</name>
<dbReference type="GeneID" id="17327129"/>
<dbReference type="Gramene" id="CDF39499">
    <property type="protein sequence ID" value="CDF39499"/>
    <property type="gene ID" value="CHC_T00000284001"/>
</dbReference>